<protein>
    <submittedName>
        <fullName evidence="1">Uncharacterized protein</fullName>
    </submittedName>
</protein>
<evidence type="ECO:0000313" key="1">
    <source>
        <dbReference type="EMBL" id="CAF5020182.1"/>
    </source>
</evidence>
<dbReference type="GO" id="GO:0034450">
    <property type="term" value="F:ubiquitin-ubiquitin ligase activity"/>
    <property type="evidence" value="ECO:0007669"/>
    <property type="project" value="TreeGrafter"/>
</dbReference>
<dbReference type="GO" id="GO:0005737">
    <property type="term" value="C:cytoplasm"/>
    <property type="evidence" value="ECO:0007669"/>
    <property type="project" value="TreeGrafter"/>
</dbReference>
<dbReference type="GO" id="GO:0000209">
    <property type="term" value="P:protein polyubiquitination"/>
    <property type="evidence" value="ECO:0007669"/>
    <property type="project" value="TreeGrafter"/>
</dbReference>
<dbReference type="PANTHER" id="PTHR46276:SF1">
    <property type="entry name" value="E3 UBIQUITIN-PROTEIN LIGASE UBR5"/>
    <property type="match status" value="1"/>
</dbReference>
<accession>A0A822BDC7</accession>
<dbReference type="PANTHER" id="PTHR46276">
    <property type="entry name" value="E3 UBIQUITIN-PROTEIN LIGASE UBR5"/>
    <property type="match status" value="1"/>
</dbReference>
<evidence type="ECO:0000313" key="2">
    <source>
        <dbReference type="Proteomes" id="UP000663848"/>
    </source>
</evidence>
<gene>
    <name evidence="1" type="ORF">QYT958_LOCUS39879</name>
</gene>
<sequence length="81" mass="9397">MERIKNTHQKDIRFEAMERDRILLIQKTFRTLNSYFYRNQNISSSLSSVPPLAVQRVKVTFKDEPGEGSGVARSFYASIVE</sequence>
<dbReference type="Proteomes" id="UP000663848">
    <property type="component" value="Unassembled WGS sequence"/>
</dbReference>
<dbReference type="EMBL" id="CAJOBR010038652">
    <property type="protein sequence ID" value="CAF5020182.1"/>
    <property type="molecule type" value="Genomic_DNA"/>
</dbReference>
<feature type="non-terminal residue" evidence="1">
    <location>
        <position position="1"/>
    </location>
</feature>
<dbReference type="GO" id="GO:0005634">
    <property type="term" value="C:nucleus"/>
    <property type="evidence" value="ECO:0007669"/>
    <property type="project" value="TreeGrafter"/>
</dbReference>
<name>A0A822BDC7_9BILA</name>
<dbReference type="AlphaFoldDB" id="A0A822BDC7"/>
<comment type="caution">
    <text evidence="1">The sequence shown here is derived from an EMBL/GenBank/DDBJ whole genome shotgun (WGS) entry which is preliminary data.</text>
</comment>
<proteinExistence type="predicted"/>
<reference evidence="1" key="1">
    <citation type="submission" date="2021-02" db="EMBL/GenBank/DDBJ databases">
        <authorList>
            <person name="Nowell W R."/>
        </authorList>
    </citation>
    <scope>NUCLEOTIDE SEQUENCE</scope>
</reference>
<organism evidence="1 2">
    <name type="scientific">Rotaria socialis</name>
    <dbReference type="NCBI Taxonomy" id="392032"/>
    <lineage>
        <taxon>Eukaryota</taxon>
        <taxon>Metazoa</taxon>
        <taxon>Spiralia</taxon>
        <taxon>Gnathifera</taxon>
        <taxon>Rotifera</taxon>
        <taxon>Eurotatoria</taxon>
        <taxon>Bdelloidea</taxon>
        <taxon>Philodinida</taxon>
        <taxon>Philodinidae</taxon>
        <taxon>Rotaria</taxon>
    </lineage>
</organism>
<dbReference type="GO" id="GO:0090263">
    <property type="term" value="P:positive regulation of canonical Wnt signaling pathway"/>
    <property type="evidence" value="ECO:0007669"/>
    <property type="project" value="TreeGrafter"/>
</dbReference>